<dbReference type="SUPFAM" id="SSF103473">
    <property type="entry name" value="MFS general substrate transporter"/>
    <property type="match status" value="1"/>
</dbReference>
<feature type="transmembrane region" description="Helical" evidence="6">
    <location>
        <begin position="288"/>
        <end position="306"/>
    </location>
</feature>
<dbReference type="GO" id="GO:0022857">
    <property type="term" value="F:transmembrane transporter activity"/>
    <property type="evidence" value="ECO:0007669"/>
    <property type="project" value="InterPro"/>
</dbReference>
<keyword evidence="4 6" id="KW-1133">Transmembrane helix</keyword>
<dbReference type="PANTHER" id="PTHR43791">
    <property type="entry name" value="PERMEASE-RELATED"/>
    <property type="match status" value="1"/>
</dbReference>
<dbReference type="AlphaFoldDB" id="A0A5N6TSL0"/>
<evidence type="ECO:0000313" key="8">
    <source>
        <dbReference type="Proteomes" id="UP000325780"/>
    </source>
</evidence>
<name>A0A5N6TSL0_ASPAV</name>
<dbReference type="InterPro" id="IPR011701">
    <property type="entry name" value="MFS"/>
</dbReference>
<feature type="transmembrane region" description="Helical" evidence="6">
    <location>
        <begin position="318"/>
        <end position="339"/>
    </location>
</feature>
<dbReference type="EMBL" id="ML742126">
    <property type="protein sequence ID" value="KAE8149346.1"/>
    <property type="molecule type" value="Genomic_DNA"/>
</dbReference>
<feature type="transmembrane region" description="Helical" evidence="6">
    <location>
        <begin position="258"/>
        <end position="276"/>
    </location>
</feature>
<feature type="transmembrane region" description="Helical" evidence="6">
    <location>
        <begin position="148"/>
        <end position="168"/>
    </location>
</feature>
<dbReference type="Pfam" id="PF07690">
    <property type="entry name" value="MFS_1"/>
    <property type="match status" value="1"/>
</dbReference>
<gene>
    <name evidence="7" type="ORF">BDV25DRAFT_130453</name>
</gene>
<keyword evidence="2" id="KW-0813">Transport</keyword>
<evidence type="ECO:0000256" key="1">
    <source>
        <dbReference type="ARBA" id="ARBA00004141"/>
    </source>
</evidence>
<evidence type="ECO:0000256" key="3">
    <source>
        <dbReference type="ARBA" id="ARBA00022692"/>
    </source>
</evidence>
<dbReference type="Proteomes" id="UP000325780">
    <property type="component" value="Unassembled WGS sequence"/>
</dbReference>
<evidence type="ECO:0000313" key="7">
    <source>
        <dbReference type="EMBL" id="KAE8149346.1"/>
    </source>
</evidence>
<dbReference type="InterPro" id="IPR036259">
    <property type="entry name" value="MFS_trans_sf"/>
</dbReference>
<feature type="transmembrane region" description="Helical" evidence="6">
    <location>
        <begin position="57"/>
        <end position="79"/>
    </location>
</feature>
<protein>
    <submittedName>
        <fullName evidence="7">Major facilitator superfamily domain-containing protein</fullName>
    </submittedName>
</protein>
<comment type="subcellular location">
    <subcellularLocation>
        <location evidence="1">Membrane</location>
        <topology evidence="1">Multi-pass membrane protein</topology>
    </subcellularLocation>
</comment>
<proteinExistence type="predicted"/>
<evidence type="ECO:0000256" key="5">
    <source>
        <dbReference type="ARBA" id="ARBA00023136"/>
    </source>
</evidence>
<reference evidence="7 8" key="1">
    <citation type="submission" date="2019-04" db="EMBL/GenBank/DDBJ databases">
        <title>Friends and foes A comparative genomics study of 23 Aspergillus species from section Flavi.</title>
        <authorList>
            <consortium name="DOE Joint Genome Institute"/>
            <person name="Kjaerbolling I."/>
            <person name="Vesth T."/>
            <person name="Frisvad J.C."/>
            <person name="Nybo J.L."/>
            <person name="Theobald S."/>
            <person name="Kildgaard S."/>
            <person name="Isbrandt T."/>
            <person name="Kuo A."/>
            <person name="Sato A."/>
            <person name="Lyhne E.K."/>
            <person name="Kogle M.E."/>
            <person name="Wiebenga A."/>
            <person name="Kun R.S."/>
            <person name="Lubbers R.J."/>
            <person name="Makela M.R."/>
            <person name="Barry K."/>
            <person name="Chovatia M."/>
            <person name="Clum A."/>
            <person name="Daum C."/>
            <person name="Haridas S."/>
            <person name="He G."/>
            <person name="LaButti K."/>
            <person name="Lipzen A."/>
            <person name="Mondo S."/>
            <person name="Riley R."/>
            <person name="Salamov A."/>
            <person name="Simmons B.A."/>
            <person name="Magnuson J.K."/>
            <person name="Henrissat B."/>
            <person name="Mortensen U.H."/>
            <person name="Larsen T.O."/>
            <person name="Devries R.P."/>
            <person name="Grigoriev I.V."/>
            <person name="Machida M."/>
            <person name="Baker S.E."/>
            <person name="Andersen M.R."/>
        </authorList>
    </citation>
    <scope>NUCLEOTIDE SEQUENCE [LARGE SCALE GENOMIC DNA]</scope>
    <source>
        <strain evidence="7 8">IBT 18842</strain>
    </source>
</reference>
<feature type="transmembrane region" description="Helical" evidence="6">
    <location>
        <begin position="351"/>
        <end position="372"/>
    </location>
</feature>
<sequence>MLADEKAGRRLVRKIDWRLMPVMCFTYGLQYYDKAILSQAAIFGLREDLMIEDGLKYSWVSLIFYFGYLVGTYPISLLAQRYRIRVVCSVICVIWAMVILCTPACTSYAGLLVNRFFLGVVEAGVSPICMLVVGLWYTHSEQVLRSSLWYSCSGGSLLISPLINYGLGSITGGSLSPWQYMYLIAGAATFAWGIALWWLFPDSLEKTPGFSTEERQLLLERVKLNNSGLENKDFKLGQFKEAMSDYQFWAIMFANARLYIIAGACLPVILGCALLWKLPTSMQAGRILGFYLINFFSSAWVQCIGLGTSNVSGHTKKALYAAGTFVGYSLGNIVGPLMFDAKYAPRYDNGFIGLMVCFVVCFCVALLLRQALAAENRLRDREFGTQSDVGISDDLTDRENKNFRYNI</sequence>
<organism evidence="7 8">
    <name type="scientific">Aspergillus avenaceus</name>
    <dbReference type="NCBI Taxonomy" id="36643"/>
    <lineage>
        <taxon>Eukaryota</taxon>
        <taxon>Fungi</taxon>
        <taxon>Dikarya</taxon>
        <taxon>Ascomycota</taxon>
        <taxon>Pezizomycotina</taxon>
        <taxon>Eurotiomycetes</taxon>
        <taxon>Eurotiomycetidae</taxon>
        <taxon>Eurotiales</taxon>
        <taxon>Aspergillaceae</taxon>
        <taxon>Aspergillus</taxon>
        <taxon>Aspergillus subgen. Circumdati</taxon>
    </lineage>
</organism>
<feature type="transmembrane region" description="Helical" evidence="6">
    <location>
        <begin position="180"/>
        <end position="200"/>
    </location>
</feature>
<feature type="transmembrane region" description="Helical" evidence="6">
    <location>
        <begin position="116"/>
        <end position="136"/>
    </location>
</feature>
<feature type="transmembrane region" description="Helical" evidence="6">
    <location>
        <begin position="86"/>
        <end position="110"/>
    </location>
</feature>
<accession>A0A5N6TSL0</accession>
<keyword evidence="3 6" id="KW-0812">Transmembrane</keyword>
<keyword evidence="8" id="KW-1185">Reference proteome</keyword>
<dbReference type="GO" id="GO:0016020">
    <property type="term" value="C:membrane"/>
    <property type="evidence" value="ECO:0007669"/>
    <property type="project" value="UniProtKB-SubCell"/>
</dbReference>
<dbReference type="OrthoDB" id="6730379at2759"/>
<evidence type="ECO:0000256" key="2">
    <source>
        <dbReference type="ARBA" id="ARBA00022448"/>
    </source>
</evidence>
<dbReference type="PANTHER" id="PTHR43791:SF74">
    <property type="entry name" value="TRANSPORTER, PUTATIVE (AFU_ORTHOLOGUE AFUA_1G17530)-RELATED"/>
    <property type="match status" value="1"/>
</dbReference>
<evidence type="ECO:0000256" key="6">
    <source>
        <dbReference type="SAM" id="Phobius"/>
    </source>
</evidence>
<dbReference type="Gene3D" id="1.20.1250.20">
    <property type="entry name" value="MFS general substrate transporter like domains"/>
    <property type="match status" value="1"/>
</dbReference>
<evidence type="ECO:0000256" key="4">
    <source>
        <dbReference type="ARBA" id="ARBA00022989"/>
    </source>
</evidence>
<keyword evidence="5 6" id="KW-0472">Membrane</keyword>